<organism evidence="3 4">
    <name type="scientific">Streptomyces virens</name>
    <dbReference type="NCBI Taxonomy" id="285572"/>
    <lineage>
        <taxon>Bacteria</taxon>
        <taxon>Bacillati</taxon>
        <taxon>Actinomycetota</taxon>
        <taxon>Actinomycetes</taxon>
        <taxon>Kitasatosporales</taxon>
        <taxon>Streptomycetaceae</taxon>
        <taxon>Streptomyces</taxon>
    </lineage>
</organism>
<accession>A0ABP6P5R7</accession>
<keyword evidence="2" id="KW-0472">Membrane</keyword>
<dbReference type="InterPro" id="IPR038468">
    <property type="entry name" value="MmpS_C"/>
</dbReference>
<name>A0ABP6P5R7_9ACTN</name>
<gene>
    <name evidence="3" type="ORF">GCM10010451_09750</name>
</gene>
<keyword evidence="4" id="KW-1185">Reference proteome</keyword>
<dbReference type="Gene3D" id="2.60.40.2880">
    <property type="entry name" value="MmpS1-5, C-terminal soluble domain"/>
    <property type="match status" value="1"/>
</dbReference>
<comment type="caution">
    <text evidence="3">The sequence shown here is derived from an EMBL/GenBank/DDBJ whole genome shotgun (WGS) entry which is preliminary data.</text>
</comment>
<dbReference type="Proteomes" id="UP001501866">
    <property type="component" value="Unassembled WGS sequence"/>
</dbReference>
<sequence length="189" mass="18847">MKGTEETGAAEQELGAEPKPGPGSASGTGAGSGADDSMSASPAPSRRPDRSGLIIAGGIFAACAALVGYGIMAGSGEDDDKPERKVPTATVTYEVTGSGTADITYQARSESGKAVVVEAATLPWRKTVAVPLGRQAIVSITLGEQGGEARCAVAVRGRHVQGATAAGEFGRATCSGALPRESGAEEREG</sequence>
<evidence type="ECO:0000313" key="4">
    <source>
        <dbReference type="Proteomes" id="UP001501866"/>
    </source>
</evidence>
<feature type="compositionally biased region" description="Low complexity" evidence="1">
    <location>
        <begin position="33"/>
        <end position="44"/>
    </location>
</feature>
<keyword evidence="2" id="KW-0812">Transmembrane</keyword>
<evidence type="ECO:0000256" key="1">
    <source>
        <dbReference type="SAM" id="MobiDB-lite"/>
    </source>
</evidence>
<dbReference type="EMBL" id="BAAAUH010000004">
    <property type="protein sequence ID" value="GAA3163741.1"/>
    <property type="molecule type" value="Genomic_DNA"/>
</dbReference>
<protein>
    <recommendedName>
        <fullName evidence="5">MmpS family membrane protein</fullName>
    </recommendedName>
</protein>
<keyword evidence="2" id="KW-1133">Transmembrane helix</keyword>
<proteinExistence type="predicted"/>
<evidence type="ECO:0008006" key="5">
    <source>
        <dbReference type="Google" id="ProtNLM"/>
    </source>
</evidence>
<reference evidence="4" key="1">
    <citation type="journal article" date="2019" name="Int. J. Syst. Evol. Microbiol.">
        <title>The Global Catalogue of Microorganisms (GCM) 10K type strain sequencing project: providing services to taxonomists for standard genome sequencing and annotation.</title>
        <authorList>
            <consortium name="The Broad Institute Genomics Platform"/>
            <consortium name="The Broad Institute Genome Sequencing Center for Infectious Disease"/>
            <person name="Wu L."/>
            <person name="Ma J."/>
        </authorList>
    </citation>
    <scope>NUCLEOTIDE SEQUENCE [LARGE SCALE GENOMIC DNA]</scope>
    <source>
        <strain evidence="4">JCM 9095</strain>
    </source>
</reference>
<evidence type="ECO:0000313" key="3">
    <source>
        <dbReference type="EMBL" id="GAA3163741.1"/>
    </source>
</evidence>
<feature type="region of interest" description="Disordered" evidence="1">
    <location>
        <begin position="1"/>
        <end position="49"/>
    </location>
</feature>
<feature type="transmembrane region" description="Helical" evidence="2">
    <location>
        <begin position="53"/>
        <end position="72"/>
    </location>
</feature>
<evidence type="ECO:0000256" key="2">
    <source>
        <dbReference type="SAM" id="Phobius"/>
    </source>
</evidence>